<dbReference type="RefSeq" id="WP_343492355.1">
    <property type="nucleotide sequence ID" value="NZ_JBCPYA010000004.1"/>
</dbReference>
<dbReference type="Gene3D" id="2.160.20.10">
    <property type="entry name" value="Single-stranded right-handed beta-helix, Pectin lyase-like"/>
    <property type="match status" value="1"/>
</dbReference>
<feature type="domain" description="Rhamnogalacturonase A/B/Epimerase-like pectate lyase" evidence="2">
    <location>
        <begin position="66"/>
        <end position="156"/>
    </location>
</feature>
<evidence type="ECO:0000313" key="4">
    <source>
        <dbReference type="Proteomes" id="UP001466933"/>
    </source>
</evidence>
<proteinExistence type="predicted"/>
<feature type="chain" id="PRO_5046474237" evidence="1">
    <location>
        <begin position="22"/>
        <end position="565"/>
    </location>
</feature>
<keyword evidence="1" id="KW-0732">Signal</keyword>
<dbReference type="PROSITE" id="PS51257">
    <property type="entry name" value="PROKAR_LIPOPROTEIN"/>
    <property type="match status" value="1"/>
</dbReference>
<name>A0ABU9WG82_9BURK</name>
<evidence type="ECO:0000313" key="3">
    <source>
        <dbReference type="EMBL" id="MEN2471054.1"/>
    </source>
</evidence>
<gene>
    <name evidence="3" type="ORF">VOI36_14245</name>
</gene>
<dbReference type="InterPro" id="IPR011050">
    <property type="entry name" value="Pectin_lyase_fold/virulence"/>
</dbReference>
<reference evidence="3 4" key="1">
    <citation type="submission" date="2024-05" db="EMBL/GenBank/DDBJ databases">
        <title>Burkholderia sp. Nov. a novel bacteria isolated from rhizosphere soil of Camellia sinensis.</title>
        <authorList>
            <person name="Dong Y."/>
        </authorList>
    </citation>
    <scope>NUCLEOTIDE SEQUENCE [LARGE SCALE GENOMIC DNA]</scope>
    <source>
        <strain evidence="3 4">GS2Y</strain>
    </source>
</reference>
<comment type="caution">
    <text evidence="3">The sequence shown here is derived from an EMBL/GenBank/DDBJ whole genome shotgun (WGS) entry which is preliminary data.</text>
</comment>
<evidence type="ECO:0000259" key="2">
    <source>
        <dbReference type="Pfam" id="PF12708"/>
    </source>
</evidence>
<dbReference type="Pfam" id="PF12708">
    <property type="entry name" value="Pect-lyase_RHGA_epim"/>
    <property type="match status" value="1"/>
</dbReference>
<keyword evidence="4" id="KW-1185">Reference proteome</keyword>
<dbReference type="Proteomes" id="UP001466933">
    <property type="component" value="Unassembled WGS sequence"/>
</dbReference>
<protein>
    <submittedName>
        <fullName evidence="3">Glycosyl hydrolase family 28-related protein</fullName>
    </submittedName>
</protein>
<dbReference type="EMBL" id="JBCPYA010000004">
    <property type="protein sequence ID" value="MEN2471054.1"/>
    <property type="molecule type" value="Genomic_DNA"/>
</dbReference>
<dbReference type="GO" id="GO:0016787">
    <property type="term" value="F:hydrolase activity"/>
    <property type="evidence" value="ECO:0007669"/>
    <property type="project" value="UniProtKB-KW"/>
</dbReference>
<dbReference type="SUPFAM" id="SSF51126">
    <property type="entry name" value="Pectin lyase-like"/>
    <property type="match status" value="1"/>
</dbReference>
<feature type="signal peptide" evidence="1">
    <location>
        <begin position="1"/>
        <end position="21"/>
    </location>
</feature>
<keyword evidence="3" id="KW-0378">Hydrolase</keyword>
<evidence type="ECO:0000256" key="1">
    <source>
        <dbReference type="SAM" id="SignalP"/>
    </source>
</evidence>
<dbReference type="InterPro" id="IPR024535">
    <property type="entry name" value="RHGA/B-epi-like_pectate_lyase"/>
</dbReference>
<accession>A0ABU9WG82</accession>
<dbReference type="InterPro" id="IPR012334">
    <property type="entry name" value="Pectin_lyas_fold"/>
</dbReference>
<sequence length="565" mass="58394">MRKILLIGAALLASCSAASYADSGLVSGLAGRLNNAPQNGARSVAYQSTATGTTARTVQSKLDETVSVLDFPGCDTTGASDSYACIQAAINSFPTTASVVQNGGVVTVPVGKFKLSASLNLTGRSGVRLVGAGRQATVLAPTGNFPAVVDNGTRTAVDNHTGVESMWIQCAGLSNTSAHGVAFTYVNQGRIRDLFFTGCYHALDMHDQWQTVISDIRVDGAGAQQNYDGLFAGPPTDSADTMPNNALIVTNMQVKAVSNIGYELQYFAGSKFTNDEAENGVNGWSLCNAAYSTSTLACQFGHFANILSDTTSGAGILIQEGANTNAVKDLQFTNVWVGNSASYAFLMNGVTHTTVRGLHIATADEGIRVKQSNNVTVDADIHNYNKSNNGNYAVVMDAASSNNVTVHTQTAQTVLGYNGIEEINSSSGNQLWGGPASCTLGVAFGGGSTGLTYSAQACQYDVRGMTVNVQYYVGLSAVGSSGGSATLTGLPVQPGPATTFYYGGLSPVMANSGFASLAGTVLAEAAPGTTTANLYTQGAAGNVPVTNANFSNSSVLYGRLSYFKQ</sequence>
<organism evidence="3 4">
    <name type="scientific">Burkholderia theae</name>
    <dbReference type="NCBI Taxonomy" id="3143496"/>
    <lineage>
        <taxon>Bacteria</taxon>
        <taxon>Pseudomonadati</taxon>
        <taxon>Pseudomonadota</taxon>
        <taxon>Betaproteobacteria</taxon>
        <taxon>Burkholderiales</taxon>
        <taxon>Burkholderiaceae</taxon>
        <taxon>Burkholderia</taxon>
    </lineage>
</organism>